<dbReference type="Proteomes" id="UP001064048">
    <property type="component" value="Chromosome Z"/>
</dbReference>
<comment type="caution">
    <text evidence="1">The sequence shown here is derived from an EMBL/GenBank/DDBJ whole genome shotgun (WGS) entry which is preliminary data.</text>
</comment>
<gene>
    <name evidence="1" type="ORF">MSG28_000328</name>
</gene>
<name>A0ACC0K046_CHOFU</name>
<accession>A0ACC0K046</accession>
<keyword evidence="2" id="KW-1185">Reference proteome</keyword>
<protein>
    <submittedName>
        <fullName evidence="1">Uncharacterized protein</fullName>
    </submittedName>
</protein>
<evidence type="ECO:0000313" key="1">
    <source>
        <dbReference type="EMBL" id="KAI8429807.1"/>
    </source>
</evidence>
<evidence type="ECO:0000313" key="2">
    <source>
        <dbReference type="Proteomes" id="UP001064048"/>
    </source>
</evidence>
<sequence>MTLSEFKQTTNTVNINRYPPTATTSSEIDNLLKFKNTMTLSDFKQTTNSVKINRYPPTATTSSEIDNLLKFKNTMTLSDFKQTTNSVKINRYPPTATSSKIDNLLKIKNTMTLSDFKQTTNSVKINRYPFTEPAVTSLKATATSSAENVTAEYNEMLTKTDVSTTEHQNGNFVQYSSTTSKNISISNDILTRKIFFLPGSGLTRNEILFLKFKKTLDRLERKFFLSAFTKLTAISPEDRRENGISFLQSGLFLHLLLVTLSTDMDKNDKIDMIRLVVSWLPESSDVLKFRWTSRLVLGHATQASREFQEGAAAALPLRLSWLNGSETSAEITKSLNEMEELSSGVCGVALGTLYMRGRWRAAPTLLNDSLLFRDAEPAPSRYTRLFRINDIVGYAYLHEWDAEIINTAYVMNDTMNTPLFNMLDSCNHSEALWGSSAAAALGPAAVSASATFSSDVLSGSNSVKTAYLAGPEVANRFRESSQPGAGAVRARSACSARAIEISYATPGLTLLMLVPKEPSLRKLVEKVTSVGLESVLAVMHQLRAAVTLPLYTLRMTLLLPNKLEDMGMPSLLSTNETDCNTLKFSHAVQRLMFWAEAGRNAFKDDGEQQPLIVSSGTRGLRWR</sequence>
<organism evidence="1 2">
    <name type="scientific">Choristoneura fumiferana</name>
    <name type="common">Spruce budworm moth</name>
    <name type="synonym">Archips fumiferana</name>
    <dbReference type="NCBI Taxonomy" id="7141"/>
    <lineage>
        <taxon>Eukaryota</taxon>
        <taxon>Metazoa</taxon>
        <taxon>Ecdysozoa</taxon>
        <taxon>Arthropoda</taxon>
        <taxon>Hexapoda</taxon>
        <taxon>Insecta</taxon>
        <taxon>Pterygota</taxon>
        <taxon>Neoptera</taxon>
        <taxon>Endopterygota</taxon>
        <taxon>Lepidoptera</taxon>
        <taxon>Glossata</taxon>
        <taxon>Ditrysia</taxon>
        <taxon>Tortricoidea</taxon>
        <taxon>Tortricidae</taxon>
        <taxon>Tortricinae</taxon>
        <taxon>Choristoneura</taxon>
    </lineage>
</organism>
<dbReference type="EMBL" id="CM046131">
    <property type="protein sequence ID" value="KAI8429807.1"/>
    <property type="molecule type" value="Genomic_DNA"/>
</dbReference>
<reference evidence="1 2" key="1">
    <citation type="journal article" date="2022" name="Genome Biol. Evol.">
        <title>The Spruce Budworm Genome: Reconstructing the Evolutionary History of Antifreeze Proteins.</title>
        <authorList>
            <person name="Beliveau C."/>
            <person name="Gagne P."/>
            <person name="Picq S."/>
            <person name="Vernygora O."/>
            <person name="Keeling C.I."/>
            <person name="Pinkney K."/>
            <person name="Doucet D."/>
            <person name="Wen F."/>
            <person name="Johnston J.S."/>
            <person name="Maaroufi H."/>
            <person name="Boyle B."/>
            <person name="Laroche J."/>
            <person name="Dewar K."/>
            <person name="Juretic N."/>
            <person name="Blackburn G."/>
            <person name="Nisole A."/>
            <person name="Brunet B."/>
            <person name="Brandao M."/>
            <person name="Lumley L."/>
            <person name="Duan J."/>
            <person name="Quan G."/>
            <person name="Lucarotti C.J."/>
            <person name="Roe A.D."/>
            <person name="Sperling F.A.H."/>
            <person name="Levesque R.C."/>
            <person name="Cusson M."/>
        </authorList>
    </citation>
    <scope>NUCLEOTIDE SEQUENCE [LARGE SCALE GENOMIC DNA]</scope>
    <source>
        <strain evidence="1">Glfc:IPQL:Cfum</strain>
    </source>
</reference>
<proteinExistence type="predicted"/>